<keyword evidence="2" id="KW-1185">Reference proteome</keyword>
<comment type="caution">
    <text evidence="1">The sequence shown here is derived from an EMBL/GenBank/DDBJ whole genome shotgun (WGS) entry which is preliminary data.</text>
</comment>
<dbReference type="Proteomes" id="UP000295496">
    <property type="component" value="Unassembled WGS sequence"/>
</dbReference>
<organism evidence="1 2">
    <name type="scientific">Lonepinella koalarum</name>
    <dbReference type="NCBI Taxonomy" id="53417"/>
    <lineage>
        <taxon>Bacteria</taxon>
        <taxon>Pseudomonadati</taxon>
        <taxon>Pseudomonadota</taxon>
        <taxon>Gammaproteobacteria</taxon>
        <taxon>Pasteurellales</taxon>
        <taxon>Pasteurellaceae</taxon>
        <taxon>Lonepinella</taxon>
    </lineage>
</organism>
<evidence type="ECO:0000313" key="2">
    <source>
        <dbReference type="Proteomes" id="UP000295496"/>
    </source>
</evidence>
<evidence type="ECO:0000313" key="1">
    <source>
        <dbReference type="EMBL" id="TCK68245.1"/>
    </source>
</evidence>
<protein>
    <submittedName>
        <fullName evidence="1">Uncharacterized protein</fullName>
    </submittedName>
</protein>
<accession>A0A4R1KT01</accession>
<name>A0A4R1KT01_9PAST</name>
<proteinExistence type="predicted"/>
<sequence length="40" mass="4753">MNFLQKSNVLVVFFLVKNKTTVKNANYLQIYLCEKIVKLF</sequence>
<dbReference type="EMBL" id="SMGJ01000006">
    <property type="protein sequence ID" value="TCK68245.1"/>
    <property type="molecule type" value="Genomic_DNA"/>
</dbReference>
<dbReference type="AlphaFoldDB" id="A0A4R1KT01"/>
<gene>
    <name evidence="1" type="ORF">EV692_1949</name>
</gene>
<reference evidence="1 2" key="1">
    <citation type="submission" date="2019-03" db="EMBL/GenBank/DDBJ databases">
        <title>Genomic Encyclopedia of Type Strains, Phase IV (KMG-IV): sequencing the most valuable type-strain genomes for metagenomic binning, comparative biology and taxonomic classification.</title>
        <authorList>
            <person name="Goeker M."/>
        </authorList>
    </citation>
    <scope>NUCLEOTIDE SEQUENCE [LARGE SCALE GENOMIC DNA]</scope>
    <source>
        <strain evidence="1 2">DSM 10053</strain>
    </source>
</reference>